<evidence type="ECO:0000313" key="3">
    <source>
        <dbReference type="Proteomes" id="UP000789342"/>
    </source>
</evidence>
<protein>
    <submittedName>
        <fullName evidence="2">16137_t:CDS:1</fullName>
    </submittedName>
</protein>
<feature type="compositionally biased region" description="Polar residues" evidence="1">
    <location>
        <begin position="105"/>
        <end position="125"/>
    </location>
</feature>
<dbReference type="EMBL" id="CAJVPV010063135">
    <property type="protein sequence ID" value="CAG8792594.1"/>
    <property type="molecule type" value="Genomic_DNA"/>
</dbReference>
<feature type="region of interest" description="Disordered" evidence="1">
    <location>
        <begin position="57"/>
        <end position="76"/>
    </location>
</feature>
<feature type="non-terminal residue" evidence="2">
    <location>
        <position position="125"/>
    </location>
</feature>
<reference evidence="2" key="1">
    <citation type="submission" date="2021-06" db="EMBL/GenBank/DDBJ databases">
        <authorList>
            <person name="Kallberg Y."/>
            <person name="Tangrot J."/>
            <person name="Rosling A."/>
        </authorList>
    </citation>
    <scope>NUCLEOTIDE SEQUENCE</scope>
    <source>
        <strain evidence="2">CL551</strain>
    </source>
</reference>
<feature type="region of interest" description="Disordered" evidence="1">
    <location>
        <begin position="92"/>
        <end position="125"/>
    </location>
</feature>
<comment type="caution">
    <text evidence="2">The sequence shown here is derived from an EMBL/GenBank/DDBJ whole genome shotgun (WGS) entry which is preliminary data.</text>
</comment>
<sequence length="125" mass="14301">GTFSGDICVTKKSIKWVELVHFLKCNQTTELSTSHKIWSLVNFVAFFIAHMDNSNQNTQIPNITLTPPGDKGDNSCRNCSKHREECVIRLRQRPGPKPKNDHDSNFQVTDGMLQNTNFQQQRNNI</sequence>
<name>A0A9N9JRH2_9GLOM</name>
<evidence type="ECO:0000256" key="1">
    <source>
        <dbReference type="SAM" id="MobiDB-lite"/>
    </source>
</evidence>
<accession>A0A9N9JRH2</accession>
<dbReference type="AlphaFoldDB" id="A0A9N9JRH2"/>
<evidence type="ECO:0000313" key="2">
    <source>
        <dbReference type="EMBL" id="CAG8792594.1"/>
    </source>
</evidence>
<feature type="non-terminal residue" evidence="2">
    <location>
        <position position="1"/>
    </location>
</feature>
<keyword evidence="3" id="KW-1185">Reference proteome</keyword>
<proteinExistence type="predicted"/>
<dbReference type="Proteomes" id="UP000789342">
    <property type="component" value="Unassembled WGS sequence"/>
</dbReference>
<organism evidence="2 3">
    <name type="scientific">Acaulospora morrowiae</name>
    <dbReference type="NCBI Taxonomy" id="94023"/>
    <lineage>
        <taxon>Eukaryota</taxon>
        <taxon>Fungi</taxon>
        <taxon>Fungi incertae sedis</taxon>
        <taxon>Mucoromycota</taxon>
        <taxon>Glomeromycotina</taxon>
        <taxon>Glomeromycetes</taxon>
        <taxon>Diversisporales</taxon>
        <taxon>Acaulosporaceae</taxon>
        <taxon>Acaulospora</taxon>
    </lineage>
</organism>
<gene>
    <name evidence="2" type="ORF">AMORRO_LOCUS18272</name>
</gene>